<dbReference type="Pfam" id="PF13188">
    <property type="entry name" value="PAS_8"/>
    <property type="match status" value="1"/>
</dbReference>
<evidence type="ECO:0000256" key="8">
    <source>
        <dbReference type="ARBA" id="ARBA00022777"/>
    </source>
</evidence>
<protein>
    <recommendedName>
        <fullName evidence="13">Circadian input-output histidine kinase CikA</fullName>
        <ecNumber evidence="4">2.7.13.3</ecNumber>
    </recommendedName>
</protein>
<evidence type="ECO:0000256" key="7">
    <source>
        <dbReference type="ARBA" id="ARBA00022741"/>
    </source>
</evidence>
<dbReference type="AlphaFoldDB" id="A0A1L9QMX0"/>
<dbReference type="PROSITE" id="PS50110">
    <property type="entry name" value="RESPONSE_REGULATORY"/>
    <property type="match status" value="1"/>
</dbReference>
<keyword evidence="5 14" id="KW-0597">Phosphoprotein</keyword>
<dbReference type="Pfam" id="PF01590">
    <property type="entry name" value="GAF"/>
    <property type="match status" value="1"/>
</dbReference>
<dbReference type="SMART" id="SM00065">
    <property type="entry name" value="GAF"/>
    <property type="match status" value="1"/>
</dbReference>
<evidence type="ECO:0000256" key="1">
    <source>
        <dbReference type="ARBA" id="ARBA00000085"/>
    </source>
</evidence>
<evidence type="ECO:0000256" key="10">
    <source>
        <dbReference type="ARBA" id="ARBA00023012"/>
    </source>
</evidence>
<dbReference type="GO" id="GO:0000155">
    <property type="term" value="F:phosphorelay sensor kinase activity"/>
    <property type="evidence" value="ECO:0007669"/>
    <property type="project" value="InterPro"/>
</dbReference>
<feature type="domain" description="Phytochrome chromophore attachment site" evidence="17">
    <location>
        <begin position="426"/>
        <end position="570"/>
    </location>
</feature>
<dbReference type="InterPro" id="IPR005467">
    <property type="entry name" value="His_kinase_dom"/>
</dbReference>
<evidence type="ECO:0000256" key="11">
    <source>
        <dbReference type="ARBA" id="ARBA00023136"/>
    </source>
</evidence>
<comment type="subcellular location">
    <subcellularLocation>
        <location evidence="2">Membrane</location>
    </subcellularLocation>
</comment>
<dbReference type="GO" id="GO:0016020">
    <property type="term" value="C:membrane"/>
    <property type="evidence" value="ECO:0007669"/>
    <property type="project" value="UniProtKB-SubCell"/>
</dbReference>
<keyword evidence="6" id="KW-0808">Transferase</keyword>
<dbReference type="SMART" id="SM00091">
    <property type="entry name" value="PAS"/>
    <property type="match status" value="3"/>
</dbReference>
<dbReference type="InterPro" id="IPR036097">
    <property type="entry name" value="HisK_dim/P_sf"/>
</dbReference>
<dbReference type="InterPro" id="IPR003018">
    <property type="entry name" value="GAF"/>
</dbReference>
<dbReference type="Proteomes" id="UP000183940">
    <property type="component" value="Unassembled WGS sequence"/>
</dbReference>
<dbReference type="CDD" id="cd00082">
    <property type="entry name" value="HisKA"/>
    <property type="match status" value="1"/>
</dbReference>
<dbReference type="GO" id="GO:0005524">
    <property type="term" value="F:ATP binding"/>
    <property type="evidence" value="ECO:0007669"/>
    <property type="project" value="UniProtKB-KW"/>
</dbReference>
<dbReference type="SMART" id="SM00387">
    <property type="entry name" value="HATPase_c"/>
    <property type="match status" value="1"/>
</dbReference>
<dbReference type="FunFam" id="3.30.565.10:FF:000010">
    <property type="entry name" value="Sensor histidine kinase RcsC"/>
    <property type="match status" value="1"/>
</dbReference>
<feature type="domain" description="PAC" evidence="21">
    <location>
        <begin position="339"/>
        <end position="391"/>
    </location>
</feature>
<dbReference type="Pfam" id="PF08448">
    <property type="entry name" value="PAS_4"/>
    <property type="match status" value="1"/>
</dbReference>
<keyword evidence="8" id="KW-0418">Kinase</keyword>
<keyword evidence="16" id="KW-1133">Transmembrane helix</keyword>
<dbReference type="Gene3D" id="3.40.50.2300">
    <property type="match status" value="1"/>
</dbReference>
<dbReference type="CDD" id="cd17546">
    <property type="entry name" value="REC_hyHK_CKI1_RcsC-like"/>
    <property type="match status" value="1"/>
</dbReference>
<dbReference type="SUPFAM" id="SSF52172">
    <property type="entry name" value="CheY-like"/>
    <property type="match status" value="1"/>
</dbReference>
<evidence type="ECO:0000256" key="4">
    <source>
        <dbReference type="ARBA" id="ARBA00012438"/>
    </source>
</evidence>
<dbReference type="Pfam" id="PF00512">
    <property type="entry name" value="HisKA"/>
    <property type="match status" value="1"/>
</dbReference>
<dbReference type="PANTHER" id="PTHR43047">
    <property type="entry name" value="TWO-COMPONENT HISTIDINE PROTEIN KINASE"/>
    <property type="match status" value="1"/>
</dbReference>
<dbReference type="InterPro" id="IPR003594">
    <property type="entry name" value="HATPase_dom"/>
</dbReference>
<dbReference type="InterPro" id="IPR000014">
    <property type="entry name" value="PAS"/>
</dbReference>
<keyword evidence="23" id="KW-1185">Reference proteome</keyword>
<evidence type="ECO:0000256" key="6">
    <source>
        <dbReference type="ARBA" id="ARBA00022679"/>
    </source>
</evidence>
<evidence type="ECO:0000256" key="13">
    <source>
        <dbReference type="ARBA" id="ARBA00074306"/>
    </source>
</evidence>
<keyword evidence="10" id="KW-0902">Two-component regulatory system</keyword>
<evidence type="ECO:0000259" key="20">
    <source>
        <dbReference type="PROSITE" id="PS50112"/>
    </source>
</evidence>
<dbReference type="SMART" id="SM00388">
    <property type="entry name" value="HisKA"/>
    <property type="match status" value="1"/>
</dbReference>
<dbReference type="InterPro" id="IPR011006">
    <property type="entry name" value="CheY-like_superfamily"/>
</dbReference>
<dbReference type="Pfam" id="PF02518">
    <property type="entry name" value="HATPase_c"/>
    <property type="match status" value="1"/>
</dbReference>
<evidence type="ECO:0000256" key="2">
    <source>
        <dbReference type="ARBA" id="ARBA00004370"/>
    </source>
</evidence>
<evidence type="ECO:0000256" key="12">
    <source>
        <dbReference type="ARBA" id="ARBA00023306"/>
    </source>
</evidence>
<proteinExistence type="inferred from homology"/>
<dbReference type="PROSITE" id="PS50046">
    <property type="entry name" value="PHYTOCHROME_2"/>
    <property type="match status" value="1"/>
</dbReference>
<keyword evidence="7" id="KW-0547">Nucleotide-binding</keyword>
<comment type="caution">
    <text evidence="22">The sequence shown here is derived from an EMBL/GenBank/DDBJ whole genome shotgun (WGS) entry which is preliminary data.</text>
</comment>
<feature type="domain" description="Response regulatory" evidence="19">
    <location>
        <begin position="864"/>
        <end position="979"/>
    </location>
</feature>
<feature type="coiled-coil region" evidence="15">
    <location>
        <begin position="594"/>
        <end position="621"/>
    </location>
</feature>
<dbReference type="InterPro" id="IPR004358">
    <property type="entry name" value="Sig_transdc_His_kin-like_C"/>
</dbReference>
<dbReference type="SUPFAM" id="SSF55785">
    <property type="entry name" value="PYP-like sensor domain (PAS domain)"/>
    <property type="match status" value="3"/>
</dbReference>
<dbReference type="InterPro" id="IPR013655">
    <property type="entry name" value="PAS_fold_3"/>
</dbReference>
<dbReference type="Gene3D" id="3.30.450.40">
    <property type="match status" value="1"/>
</dbReference>
<evidence type="ECO:0000259" key="21">
    <source>
        <dbReference type="PROSITE" id="PS50113"/>
    </source>
</evidence>
<keyword evidence="9" id="KW-0067">ATP-binding</keyword>
<dbReference type="Gene3D" id="3.30.450.20">
    <property type="entry name" value="PAS domain"/>
    <property type="match status" value="3"/>
</dbReference>
<dbReference type="PROSITE" id="PS50109">
    <property type="entry name" value="HIS_KIN"/>
    <property type="match status" value="1"/>
</dbReference>
<evidence type="ECO:0000259" key="17">
    <source>
        <dbReference type="PROSITE" id="PS50046"/>
    </source>
</evidence>
<dbReference type="Pfam" id="PF00072">
    <property type="entry name" value="Response_reg"/>
    <property type="match status" value="1"/>
</dbReference>
<dbReference type="SMART" id="SM00448">
    <property type="entry name" value="REC"/>
    <property type="match status" value="1"/>
</dbReference>
<dbReference type="InterPro" id="IPR035965">
    <property type="entry name" value="PAS-like_dom_sf"/>
</dbReference>
<evidence type="ECO:0000256" key="3">
    <source>
        <dbReference type="ARBA" id="ARBA00006402"/>
    </source>
</evidence>
<dbReference type="CDD" id="cd16922">
    <property type="entry name" value="HATPase_EvgS-ArcB-TorS-like"/>
    <property type="match status" value="1"/>
</dbReference>
<dbReference type="FunFam" id="1.10.287.130:FF:000038">
    <property type="entry name" value="Sensory transduction histidine kinase"/>
    <property type="match status" value="1"/>
</dbReference>
<dbReference type="NCBIfam" id="TIGR00229">
    <property type="entry name" value="sensory_box"/>
    <property type="match status" value="2"/>
</dbReference>
<organism evidence="22 23">
    <name type="scientific">Roseofilum reptotaenium AO1-A</name>
    <dbReference type="NCBI Taxonomy" id="1925591"/>
    <lineage>
        <taxon>Bacteria</taxon>
        <taxon>Bacillati</taxon>
        <taxon>Cyanobacteriota</taxon>
        <taxon>Cyanophyceae</taxon>
        <taxon>Desertifilales</taxon>
        <taxon>Desertifilaceae</taxon>
        <taxon>Roseofilum</taxon>
    </lineage>
</organism>
<evidence type="ECO:0000259" key="19">
    <source>
        <dbReference type="PROSITE" id="PS50110"/>
    </source>
</evidence>
<dbReference type="PRINTS" id="PR00344">
    <property type="entry name" value="BCTRLSENSOR"/>
</dbReference>
<feature type="domain" description="Histidine kinase" evidence="18">
    <location>
        <begin position="621"/>
        <end position="838"/>
    </location>
</feature>
<dbReference type="SMART" id="SM00086">
    <property type="entry name" value="PAC"/>
    <property type="match status" value="3"/>
</dbReference>
<dbReference type="Gene3D" id="1.10.287.130">
    <property type="match status" value="1"/>
</dbReference>
<dbReference type="PROSITE" id="PS50112">
    <property type="entry name" value="PAS"/>
    <property type="match status" value="2"/>
</dbReference>
<dbReference type="InterPro" id="IPR029016">
    <property type="entry name" value="GAF-like_dom_sf"/>
</dbReference>
<evidence type="ECO:0000256" key="16">
    <source>
        <dbReference type="SAM" id="Phobius"/>
    </source>
</evidence>
<dbReference type="InterPro" id="IPR001610">
    <property type="entry name" value="PAC"/>
</dbReference>
<keyword evidence="11 16" id="KW-0472">Membrane</keyword>
<feature type="modified residue" description="4-aspartylphosphate" evidence="14">
    <location>
        <position position="913"/>
    </location>
</feature>
<comment type="similarity">
    <text evidence="3">In the N-terminal section; belongs to the phytochrome family.</text>
</comment>
<feature type="domain" description="PAS" evidence="20">
    <location>
        <begin position="159"/>
        <end position="203"/>
    </location>
</feature>
<keyword evidence="12" id="KW-0131">Cell cycle</keyword>
<evidence type="ECO:0000256" key="9">
    <source>
        <dbReference type="ARBA" id="ARBA00022840"/>
    </source>
</evidence>
<evidence type="ECO:0000259" key="18">
    <source>
        <dbReference type="PROSITE" id="PS50109"/>
    </source>
</evidence>
<dbReference type="STRING" id="1925591.BI308_18760"/>
<dbReference type="SUPFAM" id="SSF55874">
    <property type="entry name" value="ATPase domain of HSP90 chaperone/DNA topoisomerase II/histidine kinase"/>
    <property type="match status" value="1"/>
</dbReference>
<dbReference type="SUPFAM" id="SSF55781">
    <property type="entry name" value="GAF domain-like"/>
    <property type="match status" value="1"/>
</dbReference>
<evidence type="ECO:0000256" key="5">
    <source>
        <dbReference type="ARBA" id="ARBA00022553"/>
    </source>
</evidence>
<evidence type="ECO:0000313" key="22">
    <source>
        <dbReference type="EMBL" id="OJJ24028.1"/>
    </source>
</evidence>
<reference evidence="22" key="1">
    <citation type="submission" date="2016-10" db="EMBL/GenBank/DDBJ databases">
        <title>CRISPR-Cas defence system in Roseofilum reptotaenium: evidence of a bacteriophage-cyanobacterium arms race in the coral black band disease.</title>
        <authorList>
            <person name="Buerger P."/>
            <person name="Wood-Charlson E.M."/>
            <person name="Weynberg K.D."/>
            <person name="Willis B."/>
            <person name="Van Oppen M.J."/>
        </authorList>
    </citation>
    <scope>NUCLEOTIDE SEQUENCE [LARGE SCALE GENOMIC DNA]</scope>
    <source>
        <strain evidence="22">AO1-A</strain>
    </source>
</reference>
<dbReference type="SUPFAM" id="SSF47384">
    <property type="entry name" value="Homodimeric domain of signal transducing histidine kinase"/>
    <property type="match status" value="1"/>
</dbReference>
<dbReference type="EC" id="2.7.13.3" evidence="4"/>
<name>A0A1L9QMX0_9CYAN</name>
<dbReference type="EMBL" id="MLAW01000039">
    <property type="protein sequence ID" value="OJJ24028.1"/>
    <property type="molecule type" value="Genomic_DNA"/>
</dbReference>
<sequence>MFALTWIAGIGAIGANFLIGYSYVRRQQQKLKVQEELLKLSVLHSPGAIAIFDRQMCYLYVSEQWLNMYNLQEVNIIGKSHYEVFPDLPQSCKEIHQHCLAGEVKQCNEDPFYQADGSVDWISWQIYPWYTDARKVGGLIMLAQVLTPYQKTTEQLRKVEARWQTLVNSTSDGIMIIDQQGTVLFANPAAKNILHKPLSELIDYPLGLPMVVGQTAEIEITREGEVLGVSEISVAPVQWDREEALVVCLRDISERRQAQLSLWEREERLQAIFDQAAVGIALTLPCGQLVQVNQRFCQLLGYSEAELLNMTFRQLTHPEDRKVEEAYVEDLLSGIGQTYSLEKRYLRKDGKVQWVYIAVSIVRDWIGEPTRLIGVVSDIHERKQMEVALQQATQEREKEIQRQLQQQAETERAVDMVVDKTRAFLDVETIFTTVTYEARQLLKCDRTLVYRFNPDWTGQFVAESLGPNQRSLVKLPHTYQKLTEQLSHCFFQAQVSQGKVSESYVANDVFTRGFPACYLEFFQQQQIRAYLIAPILQGEQFWGLLAAYQTGNPRSWKPWEIKAMVRFGKQLGIAIKQAESVKEIEKKSQQIIQALKAKSQMKQAKEAADAANQAKSEFLANMSHELRTPLNAILGFTQLLSRSVVVTEQKDFLKIINNSAYHLLSLINDILDLSKIESGKLSLNISGFDLYKMLDKTKDMFILKAYKKSLHFQIKCEDNVPQWVKGDESKLRQILINLLSNAIKFTSQGEVILNVSKPSNPDRLQFEVQDTGPGIPMLEQDRIFEPFVQTSVGRQSGEGTGLGLSITQRFVQLMGGEVHFTCPAAGGTCFWFDIPFEQADPTQVPLSHKPLRVISLAPGQPTYRILVAEDVWEIRQLLVKLLRAVGFEVREASNGQETIEVWKSWQPHLIWMDMQMPVMNGYAATQTIRKSLQGQATIIIGLTDHPLSEPICDRCCECDDCMIKPFQESAIFETIAKYLGVRYLYGPMDSLTTILDGTPTVLDDWLEASDLEGIAEDWVIKLYHCAAGADADGIYKLLEQLSEDYGNAKKAIASLVDQFCFDRIMKIAQCDLNHE</sequence>
<dbReference type="InterPro" id="IPR001789">
    <property type="entry name" value="Sig_transdc_resp-reg_receiver"/>
</dbReference>
<feature type="domain" description="PAS" evidence="20">
    <location>
        <begin position="265"/>
        <end position="335"/>
    </location>
</feature>
<dbReference type="InterPro" id="IPR013656">
    <property type="entry name" value="PAS_4"/>
</dbReference>
<keyword evidence="16" id="KW-0812">Transmembrane</keyword>
<dbReference type="Gene3D" id="3.30.565.10">
    <property type="entry name" value="Histidine kinase-like ATPase, C-terminal domain"/>
    <property type="match status" value="1"/>
</dbReference>
<feature type="coiled-coil region" evidence="15">
    <location>
        <begin position="382"/>
        <end position="409"/>
    </location>
</feature>
<evidence type="ECO:0000256" key="15">
    <source>
        <dbReference type="SAM" id="Coils"/>
    </source>
</evidence>
<dbReference type="CDD" id="cd00130">
    <property type="entry name" value="PAS"/>
    <property type="match status" value="2"/>
</dbReference>
<dbReference type="InterPro" id="IPR003661">
    <property type="entry name" value="HisK_dim/P_dom"/>
</dbReference>
<dbReference type="InterPro" id="IPR016132">
    <property type="entry name" value="Phyto_chromo_attachment"/>
</dbReference>
<keyword evidence="15" id="KW-0175">Coiled coil</keyword>
<gene>
    <name evidence="22" type="ORF">BI308_18760</name>
</gene>
<dbReference type="Pfam" id="PF08447">
    <property type="entry name" value="PAS_3"/>
    <property type="match status" value="1"/>
</dbReference>
<accession>A0A1L9QMX0</accession>
<dbReference type="InterPro" id="IPR000700">
    <property type="entry name" value="PAS-assoc_C"/>
</dbReference>
<dbReference type="InterPro" id="IPR036890">
    <property type="entry name" value="HATPase_C_sf"/>
</dbReference>
<feature type="transmembrane region" description="Helical" evidence="16">
    <location>
        <begin position="6"/>
        <end position="24"/>
    </location>
</feature>
<evidence type="ECO:0000313" key="23">
    <source>
        <dbReference type="Proteomes" id="UP000183940"/>
    </source>
</evidence>
<dbReference type="PROSITE" id="PS50113">
    <property type="entry name" value="PAC"/>
    <property type="match status" value="1"/>
</dbReference>
<evidence type="ECO:0000256" key="14">
    <source>
        <dbReference type="PROSITE-ProRule" id="PRU00169"/>
    </source>
</evidence>
<comment type="catalytic activity">
    <reaction evidence="1">
        <text>ATP + protein L-histidine = ADP + protein N-phospho-L-histidine.</text>
        <dbReference type="EC" id="2.7.13.3"/>
    </reaction>
</comment>